<feature type="transmembrane region" description="Helical" evidence="1">
    <location>
        <begin position="12"/>
        <end position="33"/>
    </location>
</feature>
<proteinExistence type="predicted"/>
<name>A0A2M8M9X4_PREIN</name>
<protein>
    <submittedName>
        <fullName evidence="2">Uncharacterized protein</fullName>
    </submittedName>
</protein>
<sequence>MIGWQGAGKWFYFILIGLSFQASFCFTCILRFISGKDKNSVNIFRKRNYCVTVLLPVCYKPYCFAL</sequence>
<evidence type="ECO:0000256" key="1">
    <source>
        <dbReference type="SAM" id="Phobius"/>
    </source>
</evidence>
<gene>
    <name evidence="2" type="ORF">CUB97_07150</name>
</gene>
<keyword evidence="1" id="KW-0472">Membrane</keyword>
<dbReference type="EMBL" id="PGGD01000001">
    <property type="protein sequence ID" value="PJF01022.1"/>
    <property type="molecule type" value="Genomic_DNA"/>
</dbReference>
<comment type="caution">
    <text evidence="2">The sequence shown here is derived from an EMBL/GenBank/DDBJ whole genome shotgun (WGS) entry which is preliminary data.</text>
</comment>
<keyword evidence="1" id="KW-1133">Transmembrane helix</keyword>
<evidence type="ECO:0000313" key="3">
    <source>
        <dbReference type="Proteomes" id="UP000228641"/>
    </source>
</evidence>
<keyword evidence="1" id="KW-0812">Transmembrane</keyword>
<dbReference type="Proteomes" id="UP000228641">
    <property type="component" value="Unassembled WGS sequence"/>
</dbReference>
<evidence type="ECO:0000313" key="2">
    <source>
        <dbReference type="EMBL" id="PJF01022.1"/>
    </source>
</evidence>
<reference evidence="2 3" key="1">
    <citation type="submission" date="2017-11" db="EMBL/GenBank/DDBJ databases">
        <title>Genome sequencing of Prevotella intermedia KCOM 1779.</title>
        <authorList>
            <person name="Kook J.-K."/>
            <person name="Park S.-N."/>
            <person name="Lim Y.K."/>
        </authorList>
    </citation>
    <scope>NUCLEOTIDE SEQUENCE [LARGE SCALE GENOMIC DNA]</scope>
    <source>
        <strain evidence="2 3">KCOM 1779</strain>
    </source>
</reference>
<organism evidence="2 3">
    <name type="scientific">Prevotella intermedia</name>
    <dbReference type="NCBI Taxonomy" id="28131"/>
    <lineage>
        <taxon>Bacteria</taxon>
        <taxon>Pseudomonadati</taxon>
        <taxon>Bacteroidota</taxon>
        <taxon>Bacteroidia</taxon>
        <taxon>Bacteroidales</taxon>
        <taxon>Prevotellaceae</taxon>
        <taxon>Prevotella</taxon>
    </lineage>
</organism>
<dbReference type="AlphaFoldDB" id="A0A2M8M9X4"/>
<accession>A0A2M8M9X4</accession>